<feature type="compositionally biased region" description="Low complexity" evidence="7">
    <location>
        <begin position="233"/>
        <end position="265"/>
    </location>
</feature>
<keyword evidence="9" id="KW-0396">Initiation factor</keyword>
<dbReference type="InterPro" id="IPR003228">
    <property type="entry name" value="TFIID_TAF12_dom"/>
</dbReference>
<feature type="compositionally biased region" description="Polar residues" evidence="7">
    <location>
        <begin position="31"/>
        <end position="40"/>
    </location>
</feature>
<dbReference type="SUPFAM" id="SSF47113">
    <property type="entry name" value="Histone-fold"/>
    <property type="match status" value="1"/>
</dbReference>
<evidence type="ECO:0000256" key="5">
    <source>
        <dbReference type="ARBA" id="ARBA00023242"/>
    </source>
</evidence>
<evidence type="ECO:0000259" key="8">
    <source>
        <dbReference type="Pfam" id="PF03847"/>
    </source>
</evidence>
<dbReference type="EMBL" id="LN483166">
    <property type="protein sequence ID" value="CED84753.1"/>
    <property type="molecule type" value="Genomic_DNA"/>
</dbReference>
<keyword evidence="3" id="KW-0805">Transcription regulation</keyword>
<evidence type="ECO:0000313" key="9">
    <source>
        <dbReference type="EMBL" id="CED84753.1"/>
    </source>
</evidence>
<feature type="compositionally biased region" description="Low complexity" evidence="7">
    <location>
        <begin position="332"/>
        <end position="369"/>
    </location>
</feature>
<feature type="domain" description="Transcription initiation factor TFIID subunit 12" evidence="8">
    <location>
        <begin position="476"/>
        <end position="542"/>
    </location>
</feature>
<dbReference type="GO" id="GO:0051123">
    <property type="term" value="P:RNA polymerase II preinitiation complex assembly"/>
    <property type="evidence" value="ECO:0007669"/>
    <property type="project" value="TreeGrafter"/>
</dbReference>
<dbReference type="PANTHER" id="PTHR12264:SF21">
    <property type="entry name" value="TRANSCRIPTION INITIATION FACTOR TFIID SUBUNIT 12"/>
    <property type="match status" value="1"/>
</dbReference>
<evidence type="ECO:0000256" key="2">
    <source>
        <dbReference type="ARBA" id="ARBA00007530"/>
    </source>
</evidence>
<evidence type="ECO:0000256" key="4">
    <source>
        <dbReference type="ARBA" id="ARBA00023163"/>
    </source>
</evidence>
<comment type="similarity">
    <text evidence="2">Belongs to the TAF12 family.</text>
</comment>
<sequence>MSSNITNQQQQQAQALRIIAAQQQQQLRLQGQNPNGTPKANTPAGASTGTGSAAATGGLTLPPGLANVNIGQLLNLARKGQLNPAQMEQFRALMAYAPQMQAQLSSQRASPAQPAASTSTSTPNAAASTLPSATSTPQTSQYAASTASPSPAPVRPVQSGTPTPVAPAGTTPATNSNSQQMAALALFRSLQGMSEEQRQKTFTTTPKLLSLWNHYTAQLARGTLTNAAGSSAGNTNSPTANNVNNNTATGSNTGAGAGTPTSGPSMVQGINSPALPNLQLPPGRARNPGLQPTTTGGPGMAGRPIQNQQVRPPLNGGGLPRQGTPSLPPHMQQQQQQQQSQSQHQSSQPPPSQQQQQQSQQQQHQQQGQGQVGNASNGSTPAVGNEPIPITRPSMGTHSNTLPTYKTTASPHPNPHGARPTLSTGLAAGPSLGTPSLVARSGSGWDEASRAGGMGGPKKDEVAGNGAGDWTKEGRKRKLREVVESVEKGEKLEDEVEDLILEMVDELIDSATHFAARLAKHRKSNVLEVKDLQLHFEMHHNIRVPGLASDEIRQAQSQATRRTNVLSQHANRVAAVNAARVASTIAAEKAEKAERAAAEKAEREKAEAAAAAAEVAAIATASASAGTVEVPQADVTSVGVEAGGSLQPLEEPA</sequence>
<feature type="region of interest" description="Disordered" evidence="7">
    <location>
        <begin position="25"/>
        <end position="55"/>
    </location>
</feature>
<keyword evidence="9" id="KW-0808">Transferase</keyword>
<keyword evidence="9" id="KW-0648">Protein biosynthesis</keyword>
<feature type="compositionally biased region" description="Low complexity" evidence="7">
    <location>
        <begin position="42"/>
        <end position="55"/>
    </location>
</feature>
<evidence type="ECO:0000256" key="7">
    <source>
        <dbReference type="SAM" id="MobiDB-lite"/>
    </source>
</evidence>
<evidence type="ECO:0000256" key="3">
    <source>
        <dbReference type="ARBA" id="ARBA00023015"/>
    </source>
</evidence>
<dbReference type="GO" id="GO:0003677">
    <property type="term" value="F:DNA binding"/>
    <property type="evidence" value="ECO:0007669"/>
    <property type="project" value="TreeGrafter"/>
</dbReference>
<dbReference type="AlphaFoldDB" id="A0A0F7SX55"/>
<dbReference type="Gene3D" id="1.10.20.10">
    <property type="entry name" value="Histone, subunit A"/>
    <property type="match status" value="1"/>
</dbReference>
<dbReference type="InterPro" id="IPR009072">
    <property type="entry name" value="Histone-fold"/>
</dbReference>
<dbReference type="InterPro" id="IPR037794">
    <property type="entry name" value="TAF12"/>
</dbReference>
<feature type="region of interest" description="Disordered" evidence="7">
    <location>
        <begin position="104"/>
        <end position="178"/>
    </location>
</feature>
<dbReference type="GO" id="GO:0003743">
    <property type="term" value="F:translation initiation factor activity"/>
    <property type="evidence" value="ECO:0007669"/>
    <property type="project" value="UniProtKB-KW"/>
</dbReference>
<dbReference type="GO" id="GO:0017025">
    <property type="term" value="F:TBP-class protein binding"/>
    <property type="evidence" value="ECO:0007669"/>
    <property type="project" value="TreeGrafter"/>
</dbReference>
<keyword evidence="6" id="KW-0175">Coiled coil</keyword>
<feature type="compositionally biased region" description="Polar residues" evidence="7">
    <location>
        <begin position="372"/>
        <end position="382"/>
    </location>
</feature>
<feature type="region of interest" description="Disordered" evidence="7">
    <location>
        <begin position="228"/>
        <end position="475"/>
    </location>
</feature>
<dbReference type="CDD" id="cd07981">
    <property type="entry name" value="HFD_TAF12"/>
    <property type="match status" value="1"/>
</dbReference>
<keyword evidence="5" id="KW-0539">Nucleus</keyword>
<keyword evidence="4" id="KW-0804">Transcription</keyword>
<feature type="compositionally biased region" description="Low complexity" evidence="7">
    <location>
        <begin position="160"/>
        <end position="174"/>
    </location>
</feature>
<proteinExistence type="inferred from homology"/>
<dbReference type="GO" id="GO:0000124">
    <property type="term" value="C:SAGA complex"/>
    <property type="evidence" value="ECO:0007669"/>
    <property type="project" value="InterPro"/>
</dbReference>
<dbReference type="Pfam" id="PF03847">
    <property type="entry name" value="TFIID_20kDa"/>
    <property type="match status" value="1"/>
</dbReference>
<protein>
    <submittedName>
        <fullName evidence="9">Transcription initiation factor TFIID, subunit TAF12 (Also component of histone acetyltransferase SAGA)</fullName>
    </submittedName>
</protein>
<reference evidence="9" key="1">
    <citation type="submission" date="2014-08" db="EMBL/GenBank/DDBJ databases">
        <authorList>
            <person name="Sharma Rahul"/>
            <person name="Thines Marco"/>
        </authorList>
    </citation>
    <scope>NUCLEOTIDE SEQUENCE</scope>
</reference>
<feature type="compositionally biased region" description="Low complexity" evidence="7">
    <location>
        <begin position="104"/>
        <end position="149"/>
    </location>
</feature>
<accession>A0A0F7SX55</accession>
<name>A0A0F7SX55_PHARH</name>
<evidence type="ECO:0000256" key="6">
    <source>
        <dbReference type="SAM" id="Coils"/>
    </source>
</evidence>
<dbReference type="PANTHER" id="PTHR12264">
    <property type="entry name" value="TRANSCRIPTION INITIATION FACTOR TFIID SUBUNIT 12"/>
    <property type="match status" value="1"/>
</dbReference>
<feature type="compositionally biased region" description="Polar residues" evidence="7">
    <location>
        <begin position="394"/>
        <end position="411"/>
    </location>
</feature>
<dbReference type="GO" id="GO:0046982">
    <property type="term" value="F:protein heterodimerization activity"/>
    <property type="evidence" value="ECO:0007669"/>
    <property type="project" value="InterPro"/>
</dbReference>
<dbReference type="GO" id="GO:0005669">
    <property type="term" value="C:transcription factor TFIID complex"/>
    <property type="evidence" value="ECO:0007669"/>
    <property type="project" value="InterPro"/>
</dbReference>
<comment type="subcellular location">
    <subcellularLocation>
        <location evidence="1">Nucleus</location>
    </subcellularLocation>
</comment>
<organism evidence="9">
    <name type="scientific">Phaffia rhodozyma</name>
    <name type="common">Yeast</name>
    <name type="synonym">Xanthophyllomyces dendrorhous</name>
    <dbReference type="NCBI Taxonomy" id="264483"/>
    <lineage>
        <taxon>Eukaryota</taxon>
        <taxon>Fungi</taxon>
        <taxon>Dikarya</taxon>
        <taxon>Basidiomycota</taxon>
        <taxon>Agaricomycotina</taxon>
        <taxon>Tremellomycetes</taxon>
        <taxon>Cystofilobasidiales</taxon>
        <taxon>Mrakiaceae</taxon>
        <taxon>Phaffia</taxon>
    </lineage>
</organism>
<evidence type="ECO:0000256" key="1">
    <source>
        <dbReference type="ARBA" id="ARBA00004123"/>
    </source>
</evidence>
<feature type="coiled-coil region" evidence="6">
    <location>
        <begin position="587"/>
        <end position="618"/>
    </location>
</feature>
<dbReference type="GO" id="GO:0016740">
    <property type="term" value="F:transferase activity"/>
    <property type="evidence" value="ECO:0007669"/>
    <property type="project" value="UniProtKB-KW"/>
</dbReference>